<feature type="transmembrane region" description="Helical" evidence="1">
    <location>
        <begin position="12"/>
        <end position="32"/>
    </location>
</feature>
<evidence type="ECO:0000313" key="3">
    <source>
        <dbReference type="Proteomes" id="UP000006732"/>
    </source>
</evidence>
<dbReference type="HOGENOM" id="CLU_2370322_0_0_7"/>
<proteinExistence type="predicted"/>
<keyword evidence="3" id="KW-1185">Reference proteome</keyword>
<gene>
    <name evidence="2" type="ordered locus">Ppro_0898</name>
</gene>
<keyword evidence="1" id="KW-1133">Transmembrane helix</keyword>
<name>A1AMF7_PELPD</name>
<keyword evidence="1" id="KW-0812">Transmembrane</keyword>
<protein>
    <submittedName>
        <fullName evidence="2">Uncharacterized protein</fullName>
    </submittedName>
</protein>
<dbReference type="STRING" id="338966.Ppro_0898"/>
<dbReference type="EMBL" id="CP000482">
    <property type="protein sequence ID" value="ABK98527.1"/>
    <property type="molecule type" value="Genomic_DNA"/>
</dbReference>
<organism evidence="2 3">
    <name type="scientific">Pelobacter propionicus (strain DSM 2379 / NBRC 103807 / OttBd1)</name>
    <dbReference type="NCBI Taxonomy" id="338966"/>
    <lineage>
        <taxon>Bacteria</taxon>
        <taxon>Pseudomonadati</taxon>
        <taxon>Thermodesulfobacteriota</taxon>
        <taxon>Desulfuromonadia</taxon>
        <taxon>Desulfuromonadales</taxon>
        <taxon>Desulfuromonadaceae</taxon>
        <taxon>Pelobacter</taxon>
    </lineage>
</organism>
<evidence type="ECO:0000256" key="1">
    <source>
        <dbReference type="SAM" id="Phobius"/>
    </source>
</evidence>
<dbReference type="Proteomes" id="UP000006732">
    <property type="component" value="Chromosome"/>
</dbReference>
<keyword evidence="1" id="KW-0472">Membrane</keyword>
<accession>A1AMF7</accession>
<dbReference type="AlphaFoldDB" id="A1AMF7"/>
<dbReference type="KEGG" id="ppd:Ppro_0898"/>
<sequence>MYASYPFHACGTLLLVALPHVVFLLALIFSLLETNAPPFEKGGLGGICWRWILRQIPLNPPFPKGDFVLYRYWLKINANRVLFWCTIIFLMEEGV</sequence>
<evidence type="ECO:0000313" key="2">
    <source>
        <dbReference type="EMBL" id="ABK98527.1"/>
    </source>
</evidence>
<reference evidence="2 3" key="1">
    <citation type="submission" date="2006-10" db="EMBL/GenBank/DDBJ databases">
        <title>Complete sequence of chromosome of Pelobacter propionicus DSM 2379.</title>
        <authorList>
            <consortium name="US DOE Joint Genome Institute"/>
            <person name="Copeland A."/>
            <person name="Lucas S."/>
            <person name="Lapidus A."/>
            <person name="Barry K."/>
            <person name="Detter J.C."/>
            <person name="Glavina del Rio T."/>
            <person name="Hammon N."/>
            <person name="Israni S."/>
            <person name="Dalin E."/>
            <person name="Tice H."/>
            <person name="Pitluck S."/>
            <person name="Saunders E."/>
            <person name="Brettin T."/>
            <person name="Bruce D."/>
            <person name="Han C."/>
            <person name="Tapia R."/>
            <person name="Schmutz J."/>
            <person name="Larimer F."/>
            <person name="Land M."/>
            <person name="Hauser L."/>
            <person name="Kyrpides N."/>
            <person name="Kim E."/>
            <person name="Lovley D."/>
            <person name="Richardson P."/>
        </authorList>
    </citation>
    <scope>NUCLEOTIDE SEQUENCE [LARGE SCALE GENOMIC DNA]</scope>
    <source>
        <strain evidence="3">DSM 2379 / NBRC 103807 / OttBd1</strain>
    </source>
</reference>